<accession>A0A0G0BZ26</accession>
<evidence type="ECO:0000313" key="1">
    <source>
        <dbReference type="EMBL" id="KKP69086.1"/>
    </source>
</evidence>
<dbReference type="Proteomes" id="UP000034581">
    <property type="component" value="Unassembled WGS sequence"/>
</dbReference>
<gene>
    <name evidence="1" type="ORF">UR67_C0009G0013</name>
</gene>
<dbReference type="STRING" id="1618350.UR67_C0009G0013"/>
<organism evidence="1 2">
    <name type="scientific">candidate division CPR3 bacterium GW2011_GWF2_35_18</name>
    <dbReference type="NCBI Taxonomy" id="1618350"/>
    <lineage>
        <taxon>Bacteria</taxon>
        <taxon>Bacteria division CPR3</taxon>
    </lineage>
</organism>
<evidence type="ECO:0000313" key="2">
    <source>
        <dbReference type="Proteomes" id="UP000034581"/>
    </source>
</evidence>
<dbReference type="EMBL" id="LBQB01000009">
    <property type="protein sequence ID" value="KKP69086.1"/>
    <property type="molecule type" value="Genomic_DNA"/>
</dbReference>
<reference evidence="1 2" key="1">
    <citation type="journal article" date="2015" name="Nature">
        <title>rRNA introns, odd ribosomes, and small enigmatic genomes across a large radiation of phyla.</title>
        <authorList>
            <person name="Brown C.T."/>
            <person name="Hug L.A."/>
            <person name="Thomas B.C."/>
            <person name="Sharon I."/>
            <person name="Castelle C.J."/>
            <person name="Singh A."/>
            <person name="Wilkins M.J."/>
            <person name="Williams K.H."/>
            <person name="Banfield J.F."/>
        </authorList>
    </citation>
    <scope>NUCLEOTIDE SEQUENCE [LARGE SCALE GENOMIC DNA]</scope>
</reference>
<name>A0A0G0BZ26_UNCC3</name>
<sequence length="278" mass="30903">MLSVHPQKLSELYPSLASTNGLRAASAELSAHLDPQSPLSEMLALTMDQTVNIIGKLEKTIEENGLEAETPQNPMLPEQLTISRINGVKKGLHSVDEFLNGDAYKAHPKLRNTFHLRESDSNLAPALQISYNNLDLPEFNFIEPDWYGLTLLELKQALTQADNTSRAQQSAEVRFDKNEQRLQGVTSTWERVSPGTIKIAWGSLTGNNFIPHDTHLEINIAYSAQHGYVGIPKFVVETEESREKGIDIVVEGEPFPLNTLNGIPAPNLNKMITEKLKI</sequence>
<proteinExistence type="predicted"/>
<dbReference type="AlphaFoldDB" id="A0A0G0BZ26"/>
<comment type="caution">
    <text evidence="1">The sequence shown here is derived from an EMBL/GenBank/DDBJ whole genome shotgun (WGS) entry which is preliminary data.</text>
</comment>
<protein>
    <submittedName>
        <fullName evidence="1">Uncharacterized protein</fullName>
    </submittedName>
</protein>